<keyword evidence="2" id="KW-1185">Reference proteome</keyword>
<name>A0ABV0MHM0_9TELE</name>
<protein>
    <submittedName>
        <fullName evidence="1">Uncharacterized protein</fullName>
    </submittedName>
</protein>
<dbReference type="EMBL" id="JAHRIO010000138">
    <property type="protein sequence ID" value="MEQ2157617.1"/>
    <property type="molecule type" value="Genomic_DNA"/>
</dbReference>
<comment type="caution">
    <text evidence="1">The sequence shown here is derived from an EMBL/GenBank/DDBJ whole genome shotgun (WGS) entry which is preliminary data.</text>
</comment>
<evidence type="ECO:0000313" key="2">
    <source>
        <dbReference type="Proteomes" id="UP001476798"/>
    </source>
</evidence>
<gene>
    <name evidence="1" type="ORF">GOODEAATRI_003542</name>
</gene>
<accession>A0ABV0MHM0</accession>
<dbReference type="Proteomes" id="UP001476798">
    <property type="component" value="Unassembled WGS sequence"/>
</dbReference>
<evidence type="ECO:0000313" key="1">
    <source>
        <dbReference type="EMBL" id="MEQ2157617.1"/>
    </source>
</evidence>
<reference evidence="1 2" key="1">
    <citation type="submission" date="2021-06" db="EMBL/GenBank/DDBJ databases">
        <authorList>
            <person name="Palmer J.M."/>
        </authorList>
    </citation>
    <scope>NUCLEOTIDE SEQUENCE [LARGE SCALE GENOMIC DNA]</scope>
    <source>
        <strain evidence="1 2">GA_2019</strain>
        <tissue evidence="1">Muscle</tissue>
    </source>
</reference>
<proteinExistence type="predicted"/>
<sequence length="79" mass="8511">MLSQCALAEQLFFGVQWKKGGGLLAVTLVEVLCGGQKQPCRLGCLALDLHLLKPKESLGFSCFFLSSLVHLTGIFDVDA</sequence>
<organism evidence="1 2">
    <name type="scientific">Goodea atripinnis</name>
    <dbReference type="NCBI Taxonomy" id="208336"/>
    <lineage>
        <taxon>Eukaryota</taxon>
        <taxon>Metazoa</taxon>
        <taxon>Chordata</taxon>
        <taxon>Craniata</taxon>
        <taxon>Vertebrata</taxon>
        <taxon>Euteleostomi</taxon>
        <taxon>Actinopterygii</taxon>
        <taxon>Neopterygii</taxon>
        <taxon>Teleostei</taxon>
        <taxon>Neoteleostei</taxon>
        <taxon>Acanthomorphata</taxon>
        <taxon>Ovalentaria</taxon>
        <taxon>Atherinomorphae</taxon>
        <taxon>Cyprinodontiformes</taxon>
        <taxon>Goodeidae</taxon>
        <taxon>Goodea</taxon>
    </lineage>
</organism>